<dbReference type="Proteomes" id="UP000253529">
    <property type="component" value="Unassembled WGS sequence"/>
</dbReference>
<feature type="signal peptide" evidence="7">
    <location>
        <begin position="1"/>
        <end position="21"/>
    </location>
</feature>
<name>A0A366FEL0_9HYPH</name>
<keyword evidence="4 7" id="KW-0732">Signal</keyword>
<gene>
    <name evidence="9" type="ORF">DFR50_11273</name>
</gene>
<keyword evidence="6" id="KW-0106">Calcium</keyword>
<dbReference type="GO" id="GO:0004065">
    <property type="term" value="F:arylsulfatase activity"/>
    <property type="evidence" value="ECO:0007669"/>
    <property type="project" value="TreeGrafter"/>
</dbReference>
<evidence type="ECO:0000313" key="9">
    <source>
        <dbReference type="EMBL" id="RBP13104.1"/>
    </source>
</evidence>
<dbReference type="Gene3D" id="3.40.720.10">
    <property type="entry name" value="Alkaline Phosphatase, subunit A"/>
    <property type="match status" value="1"/>
</dbReference>
<evidence type="ECO:0000256" key="4">
    <source>
        <dbReference type="ARBA" id="ARBA00022729"/>
    </source>
</evidence>
<dbReference type="GO" id="GO:0046872">
    <property type="term" value="F:metal ion binding"/>
    <property type="evidence" value="ECO:0007669"/>
    <property type="project" value="UniProtKB-KW"/>
</dbReference>
<dbReference type="InterPro" id="IPR017850">
    <property type="entry name" value="Alkaline_phosphatase_core_sf"/>
</dbReference>
<dbReference type="PANTHER" id="PTHR42693:SF42">
    <property type="entry name" value="ARYLSULFATASE G"/>
    <property type="match status" value="1"/>
</dbReference>
<protein>
    <submittedName>
        <fullName evidence="9">Arylsulfatase</fullName>
    </submittedName>
</protein>
<evidence type="ECO:0000256" key="1">
    <source>
        <dbReference type="ARBA" id="ARBA00001913"/>
    </source>
</evidence>
<dbReference type="OrthoDB" id="9803751at2"/>
<dbReference type="PANTHER" id="PTHR42693">
    <property type="entry name" value="ARYLSULFATASE FAMILY MEMBER"/>
    <property type="match status" value="1"/>
</dbReference>
<evidence type="ECO:0000259" key="8">
    <source>
        <dbReference type="Pfam" id="PF00884"/>
    </source>
</evidence>
<dbReference type="SUPFAM" id="SSF53649">
    <property type="entry name" value="Alkaline phosphatase-like"/>
    <property type="match status" value="1"/>
</dbReference>
<keyword evidence="3" id="KW-0479">Metal-binding</keyword>
<dbReference type="EMBL" id="QNRK01000012">
    <property type="protein sequence ID" value="RBP13104.1"/>
    <property type="molecule type" value="Genomic_DNA"/>
</dbReference>
<evidence type="ECO:0000256" key="3">
    <source>
        <dbReference type="ARBA" id="ARBA00022723"/>
    </source>
</evidence>
<dbReference type="Pfam" id="PF00884">
    <property type="entry name" value="Sulfatase"/>
    <property type="match status" value="1"/>
</dbReference>
<sequence length="563" mass="62304">MSRKRSLVSLGGALTLGTALAGIPLAAADAQPQKRPNIVMLMTDDTGWNDFGPYSNGGKALGHPTPNVDRIAEEGATFTNWYGQASCTAGRASFMTGRIPIRSALSIVVAPADPNFLRKETPTIAEFFKKNGYSTYFSGKWHLGDVPESYPIEHGFDEMKNFAAYYAGVYTYDYTNKWFHPWFPSYNPQFKKYFSENVNLNEWEGVAGQPAKSVGRIDFERFQTFDEDQAANAVAYIKKHANDDKPFFMDVNYLKMHNPTNASPRFAGKSKLGDYSDSLMELDADIGVVMDEIRKDAPNTIVIVTADNGAWLDAFPDAGTTPFRGEKGSPFEGGWRVPGIMWWPGHIPARAKYDEMMSHIDAWATLSTMVGVTPPPHEWVGNDGKPIYFDSIDNSDYILGKSPHSARRSWIYIDGETFWGARADIGGDPDEPWVNIAWKYLYTARDSWLGVNSDLGAIGATYNLTMDPYEKYDMTFNGAAPVSVQQASPGKYAGQDNGWVLALISPVMIEFDKSVMKFPNIRRYVGGASTDLRPNLQDPSDPVPLLRKQIEDGKLAPVQGGGG</sequence>
<dbReference type="InterPro" id="IPR050738">
    <property type="entry name" value="Sulfatase"/>
</dbReference>
<comment type="caution">
    <text evidence="9">The sequence shown here is derived from an EMBL/GenBank/DDBJ whole genome shotgun (WGS) entry which is preliminary data.</text>
</comment>
<feature type="chain" id="PRO_5016925472" evidence="7">
    <location>
        <begin position="22"/>
        <end position="563"/>
    </location>
</feature>
<dbReference type="InterPro" id="IPR006311">
    <property type="entry name" value="TAT_signal"/>
</dbReference>
<dbReference type="PROSITE" id="PS51318">
    <property type="entry name" value="TAT"/>
    <property type="match status" value="1"/>
</dbReference>
<evidence type="ECO:0000256" key="6">
    <source>
        <dbReference type="ARBA" id="ARBA00022837"/>
    </source>
</evidence>
<comment type="cofactor">
    <cofactor evidence="1">
        <name>Ca(2+)</name>
        <dbReference type="ChEBI" id="CHEBI:29108"/>
    </cofactor>
</comment>
<evidence type="ECO:0000313" key="10">
    <source>
        <dbReference type="Proteomes" id="UP000253529"/>
    </source>
</evidence>
<dbReference type="InterPro" id="IPR000917">
    <property type="entry name" value="Sulfatase_N"/>
</dbReference>
<dbReference type="PROSITE" id="PS00149">
    <property type="entry name" value="SULFATASE_2"/>
    <property type="match status" value="1"/>
</dbReference>
<dbReference type="Gene3D" id="3.30.1120.10">
    <property type="match status" value="1"/>
</dbReference>
<comment type="similarity">
    <text evidence="2">Belongs to the sulfatase family.</text>
</comment>
<evidence type="ECO:0000256" key="5">
    <source>
        <dbReference type="ARBA" id="ARBA00022801"/>
    </source>
</evidence>
<keyword evidence="5" id="KW-0378">Hydrolase</keyword>
<feature type="domain" description="Sulfatase N-terminal" evidence="8">
    <location>
        <begin position="36"/>
        <end position="371"/>
    </location>
</feature>
<reference evidence="9 10" key="1">
    <citation type="submission" date="2018-06" db="EMBL/GenBank/DDBJ databases">
        <title>Genomic Encyclopedia of Type Strains, Phase IV (KMG-IV): sequencing the most valuable type-strain genomes for metagenomic binning, comparative biology and taxonomic classification.</title>
        <authorList>
            <person name="Goeker M."/>
        </authorList>
    </citation>
    <scope>NUCLEOTIDE SEQUENCE [LARGE SCALE GENOMIC DNA]</scope>
    <source>
        <strain evidence="9 10">DSM 24875</strain>
    </source>
</reference>
<dbReference type="CDD" id="cd16142">
    <property type="entry name" value="ARS_like"/>
    <property type="match status" value="1"/>
</dbReference>
<dbReference type="RefSeq" id="WP_113889521.1">
    <property type="nucleotide sequence ID" value="NZ_QNRK01000012.1"/>
</dbReference>
<keyword evidence="10" id="KW-1185">Reference proteome</keyword>
<dbReference type="InterPro" id="IPR024607">
    <property type="entry name" value="Sulfatase_CS"/>
</dbReference>
<accession>A0A366FEL0</accession>
<evidence type="ECO:0000256" key="7">
    <source>
        <dbReference type="SAM" id="SignalP"/>
    </source>
</evidence>
<evidence type="ECO:0000256" key="2">
    <source>
        <dbReference type="ARBA" id="ARBA00008779"/>
    </source>
</evidence>
<proteinExistence type="inferred from homology"/>
<organism evidence="9 10">
    <name type="scientific">Roseiarcus fermentans</name>
    <dbReference type="NCBI Taxonomy" id="1473586"/>
    <lineage>
        <taxon>Bacteria</taxon>
        <taxon>Pseudomonadati</taxon>
        <taxon>Pseudomonadota</taxon>
        <taxon>Alphaproteobacteria</taxon>
        <taxon>Hyphomicrobiales</taxon>
        <taxon>Roseiarcaceae</taxon>
        <taxon>Roseiarcus</taxon>
    </lineage>
</organism>
<dbReference type="AlphaFoldDB" id="A0A366FEL0"/>